<organism evidence="2 3">
    <name type="scientific">Cellulomonas cellasea</name>
    <dbReference type="NCBI Taxonomy" id="43670"/>
    <lineage>
        <taxon>Bacteria</taxon>
        <taxon>Bacillati</taxon>
        <taxon>Actinomycetota</taxon>
        <taxon>Actinomycetes</taxon>
        <taxon>Micrococcales</taxon>
        <taxon>Cellulomonadaceae</taxon>
        <taxon>Cellulomonas</taxon>
    </lineage>
</organism>
<dbReference type="EMBL" id="JACHVX010000004">
    <property type="protein sequence ID" value="MBB2924132.1"/>
    <property type="molecule type" value="Genomic_DNA"/>
</dbReference>
<proteinExistence type="predicted"/>
<dbReference type="SUPFAM" id="SSF55961">
    <property type="entry name" value="Bet v1-like"/>
    <property type="match status" value="1"/>
</dbReference>
<dbReference type="Pfam" id="PF10604">
    <property type="entry name" value="Polyketide_cyc2"/>
    <property type="match status" value="1"/>
</dbReference>
<name>A0A7W4UH91_9CELL</name>
<evidence type="ECO:0000313" key="2">
    <source>
        <dbReference type="EMBL" id="MBB2924132.1"/>
    </source>
</evidence>
<comment type="caution">
    <text evidence="2">The sequence shown here is derived from an EMBL/GenBank/DDBJ whole genome shotgun (WGS) entry which is preliminary data.</text>
</comment>
<evidence type="ECO:0000313" key="3">
    <source>
        <dbReference type="Proteomes" id="UP000518206"/>
    </source>
</evidence>
<keyword evidence="1" id="KW-1133">Transmembrane helix</keyword>
<keyword evidence="1" id="KW-0812">Transmembrane</keyword>
<dbReference type="AlphaFoldDB" id="A0A7W4UH91"/>
<keyword evidence="1" id="KW-0472">Membrane</keyword>
<dbReference type="Proteomes" id="UP000518206">
    <property type="component" value="Unassembled WGS sequence"/>
</dbReference>
<evidence type="ECO:0008006" key="4">
    <source>
        <dbReference type="Google" id="ProtNLM"/>
    </source>
</evidence>
<reference evidence="2 3" key="1">
    <citation type="submission" date="2020-08" db="EMBL/GenBank/DDBJ databases">
        <title>The Agave Microbiome: Exploring the role of microbial communities in plant adaptations to desert environments.</title>
        <authorList>
            <person name="Partida-Martinez L.P."/>
        </authorList>
    </citation>
    <scope>NUCLEOTIDE SEQUENCE [LARGE SCALE GENOMIC DNA]</scope>
    <source>
        <strain evidence="2 3">RAS26</strain>
    </source>
</reference>
<reference evidence="2 3" key="2">
    <citation type="submission" date="2020-08" db="EMBL/GenBank/DDBJ databases">
        <authorList>
            <person name="Partida-Martinez L."/>
            <person name="Huntemann M."/>
            <person name="Clum A."/>
            <person name="Wang J."/>
            <person name="Palaniappan K."/>
            <person name="Ritter S."/>
            <person name="Chen I.-M."/>
            <person name="Stamatis D."/>
            <person name="Reddy T."/>
            <person name="O'Malley R."/>
            <person name="Daum C."/>
            <person name="Shapiro N."/>
            <person name="Ivanova N."/>
            <person name="Kyrpides N."/>
            <person name="Woyke T."/>
        </authorList>
    </citation>
    <scope>NUCLEOTIDE SEQUENCE [LARGE SCALE GENOMIC DNA]</scope>
    <source>
        <strain evidence="2 3">RAS26</strain>
    </source>
</reference>
<gene>
    <name evidence="2" type="ORF">FHR80_003060</name>
</gene>
<sequence length="144" mass="15517">MSRVLPVSAAAAWDLLLEGRNHERWIPLTRIDLPDGPLRLGARFEATSGPFARRGAPGLLDRMRLDRFEPPTADRAGEAVFTKLGPILLGEAAVRVADAGPGRARVTWSERVVLAGPVPAGAVLAPVLGLMLRFALARIARELR</sequence>
<evidence type="ECO:0000256" key="1">
    <source>
        <dbReference type="SAM" id="Phobius"/>
    </source>
</evidence>
<accession>A0A7W4UH91</accession>
<dbReference type="InterPro" id="IPR019587">
    <property type="entry name" value="Polyketide_cyclase/dehydratase"/>
</dbReference>
<protein>
    <recommendedName>
        <fullName evidence="4">Polyketide cyclase</fullName>
    </recommendedName>
</protein>
<dbReference type="RefSeq" id="WP_183296915.1">
    <property type="nucleotide sequence ID" value="NZ_JACHVX010000004.1"/>
</dbReference>
<feature type="transmembrane region" description="Helical" evidence="1">
    <location>
        <begin position="112"/>
        <end position="136"/>
    </location>
</feature>